<dbReference type="STRING" id="1300345.LF41_992"/>
<gene>
    <name evidence="5" type="ORF">LF41_992</name>
</gene>
<sequence length="276" mass="29416">MMRRRFVLLLIVLVVALPACRRESATPEPGKPGAASTHAPASAATTARAPLADVVETTPRYVVGISYPKEAAPYPGLVSALTAYAADARKDLTGAVEALGNDVPTAPYELSLSYTTVVDSPDIMAIAADGSLYTGGAHGSPLIARFVWLPKRNAMLTADTLVPDAKGWQAISDFVREQLHTALSQRIDADDVPAEERADMLKSAGDMIDDGTQPKADAFSQFEPRVARDGKIDALRFVFPPYQVGPYVDGTQTVDVPAQVLLPHVAPAYRTLFRGG</sequence>
<evidence type="ECO:0000259" key="3">
    <source>
        <dbReference type="Pfam" id="PF11738"/>
    </source>
</evidence>
<dbReference type="InterPro" id="IPR021729">
    <property type="entry name" value="DUF3298"/>
</dbReference>
<organism evidence="5 6">
    <name type="scientific">Lysobacter dokdonensis DS-58</name>
    <dbReference type="NCBI Taxonomy" id="1300345"/>
    <lineage>
        <taxon>Bacteria</taxon>
        <taxon>Pseudomonadati</taxon>
        <taxon>Pseudomonadota</taxon>
        <taxon>Gammaproteobacteria</taxon>
        <taxon>Lysobacterales</taxon>
        <taxon>Lysobacteraceae</taxon>
        <taxon>Noviluteimonas</taxon>
    </lineage>
</organism>
<feature type="compositionally biased region" description="Low complexity" evidence="1">
    <location>
        <begin position="34"/>
        <end position="44"/>
    </location>
</feature>
<accession>A0A0A2WQ76</accession>
<dbReference type="InterPro" id="IPR025303">
    <property type="entry name" value="PdaC"/>
</dbReference>
<dbReference type="Gene3D" id="3.90.640.20">
    <property type="entry name" value="Heat-shock cognate protein, ATPase"/>
    <property type="match status" value="1"/>
</dbReference>
<dbReference type="eggNOG" id="ENOG5031DQ0">
    <property type="taxonomic scope" value="Bacteria"/>
</dbReference>
<comment type="caution">
    <text evidence="5">The sequence shown here is derived from an EMBL/GenBank/DDBJ whole genome shotgun (WGS) entry which is preliminary data.</text>
</comment>
<dbReference type="AlphaFoldDB" id="A0A0A2WQ76"/>
<feature type="signal peptide" evidence="2">
    <location>
        <begin position="1"/>
        <end position="21"/>
    </location>
</feature>
<proteinExistence type="predicted"/>
<keyword evidence="2" id="KW-0732">Signal</keyword>
<feature type="chain" id="PRO_5002007370" evidence="2">
    <location>
        <begin position="22"/>
        <end position="276"/>
    </location>
</feature>
<dbReference type="Gene3D" id="3.30.565.40">
    <property type="entry name" value="Fervidobacterium nodosum Rt17-B1 like"/>
    <property type="match status" value="1"/>
</dbReference>
<keyword evidence="6" id="KW-1185">Reference proteome</keyword>
<reference evidence="5 6" key="1">
    <citation type="submission" date="2014-09" db="EMBL/GenBank/DDBJ databases">
        <title>Genome sequences of Lysobacter dokdonensis DS-58.</title>
        <authorList>
            <person name="Kim J.F."/>
            <person name="Kwak M.-J."/>
        </authorList>
    </citation>
    <scope>NUCLEOTIDE SEQUENCE [LARGE SCALE GENOMIC DNA]</scope>
    <source>
        <strain evidence="5 6">DS-58</strain>
    </source>
</reference>
<evidence type="ECO:0000313" key="5">
    <source>
        <dbReference type="EMBL" id="KGQ20455.1"/>
    </source>
</evidence>
<evidence type="ECO:0000256" key="1">
    <source>
        <dbReference type="SAM" id="MobiDB-lite"/>
    </source>
</evidence>
<name>A0A0A2WQ76_9GAMM</name>
<dbReference type="InterPro" id="IPR037126">
    <property type="entry name" value="PdaC/RsiV-like_sf"/>
</dbReference>
<evidence type="ECO:0000259" key="4">
    <source>
        <dbReference type="Pfam" id="PF13739"/>
    </source>
</evidence>
<evidence type="ECO:0000256" key="2">
    <source>
        <dbReference type="SAM" id="SignalP"/>
    </source>
</evidence>
<protein>
    <submittedName>
        <fullName evidence="5">DUF4177 domain containing protein</fullName>
    </submittedName>
</protein>
<dbReference type="Proteomes" id="UP000030518">
    <property type="component" value="Unassembled WGS sequence"/>
</dbReference>
<dbReference type="PATRIC" id="fig|1300345.3.peg.313"/>
<feature type="domain" description="DUF3298" evidence="3">
    <location>
        <begin position="163"/>
        <end position="257"/>
    </location>
</feature>
<evidence type="ECO:0000313" key="6">
    <source>
        <dbReference type="Proteomes" id="UP000030518"/>
    </source>
</evidence>
<dbReference type="EMBL" id="JRKJ01000002">
    <property type="protein sequence ID" value="KGQ20455.1"/>
    <property type="molecule type" value="Genomic_DNA"/>
</dbReference>
<dbReference type="OrthoDB" id="5637at2"/>
<feature type="domain" description="Deacetylase PdaC" evidence="4">
    <location>
        <begin position="85"/>
        <end position="140"/>
    </location>
</feature>
<feature type="region of interest" description="Disordered" evidence="1">
    <location>
        <begin position="23"/>
        <end position="44"/>
    </location>
</feature>
<dbReference type="Pfam" id="PF11738">
    <property type="entry name" value="DUF3298"/>
    <property type="match status" value="1"/>
</dbReference>
<dbReference type="Pfam" id="PF13739">
    <property type="entry name" value="PdaC"/>
    <property type="match status" value="1"/>
</dbReference>